<dbReference type="PIRSF" id="PIRSF029958">
    <property type="entry name" value="Necrosis-inducing_protein"/>
    <property type="match status" value="1"/>
</dbReference>
<dbReference type="PANTHER" id="PTHR33657:SF6">
    <property type="entry name" value="SECRETED PROTEIN"/>
    <property type="match status" value="1"/>
</dbReference>
<evidence type="ECO:0000313" key="2">
    <source>
        <dbReference type="EMBL" id="MFC4656179.1"/>
    </source>
</evidence>
<keyword evidence="3" id="KW-1185">Reference proteome</keyword>
<protein>
    <submittedName>
        <fullName evidence="2">NPP1 family protein</fullName>
    </submittedName>
</protein>
<proteinExistence type="predicted"/>
<accession>A0ABV9JPQ3</accession>
<feature type="signal peptide" evidence="1">
    <location>
        <begin position="1"/>
        <end position="21"/>
    </location>
</feature>
<dbReference type="InterPro" id="IPR008701">
    <property type="entry name" value="NPP1"/>
</dbReference>
<feature type="chain" id="PRO_5047539638" evidence="1">
    <location>
        <begin position="22"/>
        <end position="253"/>
    </location>
</feature>
<dbReference type="PANTHER" id="PTHR33657">
    <property type="entry name" value="DOMAIN PROTEIN, PUTATIVE (AFU_ORTHOLOGUE AFUA_5G00600)-RELATED"/>
    <property type="match status" value="1"/>
</dbReference>
<dbReference type="Proteomes" id="UP001595962">
    <property type="component" value="Unassembled WGS sequence"/>
</dbReference>
<name>A0ABV9JPQ3_9GAMM</name>
<gene>
    <name evidence="2" type="ORF">ACFO3I_14280</name>
</gene>
<dbReference type="EMBL" id="JBHSGB010000012">
    <property type="protein sequence ID" value="MFC4656179.1"/>
    <property type="molecule type" value="Genomic_DNA"/>
</dbReference>
<dbReference type="Pfam" id="PF05630">
    <property type="entry name" value="NPP1"/>
    <property type="match status" value="1"/>
</dbReference>
<evidence type="ECO:0000256" key="1">
    <source>
        <dbReference type="SAM" id="SignalP"/>
    </source>
</evidence>
<organism evidence="2 3">
    <name type="scientific">Rheinheimera marina</name>
    <dbReference type="NCBI Taxonomy" id="1774958"/>
    <lineage>
        <taxon>Bacteria</taxon>
        <taxon>Pseudomonadati</taxon>
        <taxon>Pseudomonadota</taxon>
        <taxon>Gammaproteobacteria</taxon>
        <taxon>Chromatiales</taxon>
        <taxon>Chromatiaceae</taxon>
        <taxon>Rheinheimera</taxon>
    </lineage>
</organism>
<comment type="caution">
    <text evidence="2">The sequence shown here is derived from an EMBL/GenBank/DDBJ whole genome shotgun (WGS) entry which is preliminary data.</text>
</comment>
<evidence type="ECO:0000313" key="3">
    <source>
        <dbReference type="Proteomes" id="UP001595962"/>
    </source>
</evidence>
<reference evidence="3" key="1">
    <citation type="journal article" date="2019" name="Int. J. Syst. Evol. Microbiol.">
        <title>The Global Catalogue of Microorganisms (GCM) 10K type strain sequencing project: providing services to taxonomists for standard genome sequencing and annotation.</title>
        <authorList>
            <consortium name="The Broad Institute Genomics Platform"/>
            <consortium name="The Broad Institute Genome Sequencing Center for Infectious Disease"/>
            <person name="Wu L."/>
            <person name="Ma J."/>
        </authorList>
    </citation>
    <scope>NUCLEOTIDE SEQUENCE [LARGE SCALE GENOMIC DNA]</scope>
    <source>
        <strain evidence="3">DT28</strain>
    </source>
</reference>
<keyword evidence="1" id="KW-0732">Signal</keyword>
<dbReference type="RefSeq" id="WP_377335013.1">
    <property type="nucleotide sequence ID" value="NZ_JBHSGB010000012.1"/>
</dbReference>
<sequence>MKLLSPFVLSSLLAATCVVQADDFPALDQALPGAVDAYSIAPVFDFDTDGCLPSAGISRSGQMNGGLKPSGSLGGSCRSSNFLQSSNTLHRFQCQTVNAVTYCGHLYALYFEKDQLFANIESGHRHDWEFAAVFTQNGVVTHGSYSTHGDVVTTAAAMLPFDNGHLKLVYHKDGVSTHVLRFAGADEAAENPYGYFVTPAIASWFELYGDGLSNSQMRSLLNGFNYGSANLPVSDANFINNLNEAKPDSYPTF</sequence>